<dbReference type="WBParaSite" id="ES5_v2.g13780.t1">
    <property type="protein sequence ID" value="ES5_v2.g13780.t1"/>
    <property type="gene ID" value="ES5_v2.g13780"/>
</dbReference>
<dbReference type="Proteomes" id="UP000887579">
    <property type="component" value="Unplaced"/>
</dbReference>
<proteinExistence type="predicted"/>
<evidence type="ECO:0000313" key="1">
    <source>
        <dbReference type="Proteomes" id="UP000887579"/>
    </source>
</evidence>
<name>A0AC34F9E7_9BILA</name>
<reference evidence="2" key="1">
    <citation type="submission" date="2022-11" db="UniProtKB">
        <authorList>
            <consortium name="WormBaseParasite"/>
        </authorList>
    </citation>
    <scope>IDENTIFICATION</scope>
</reference>
<accession>A0AC34F9E7</accession>
<organism evidence="1 2">
    <name type="scientific">Panagrolaimus sp. ES5</name>
    <dbReference type="NCBI Taxonomy" id="591445"/>
    <lineage>
        <taxon>Eukaryota</taxon>
        <taxon>Metazoa</taxon>
        <taxon>Ecdysozoa</taxon>
        <taxon>Nematoda</taxon>
        <taxon>Chromadorea</taxon>
        <taxon>Rhabditida</taxon>
        <taxon>Tylenchina</taxon>
        <taxon>Panagrolaimomorpha</taxon>
        <taxon>Panagrolaimoidea</taxon>
        <taxon>Panagrolaimidae</taxon>
        <taxon>Panagrolaimus</taxon>
    </lineage>
</organism>
<sequence>MDVYTTILKIPGLESFIETSAKSGGDVSAFANGTETEEGMKIAHQSECEFYSNLAPALDAPISKVFKTQLWTEKQKGCIHMEDLTRRGDFTSILGKYRKIFKHPDMSNCAYTQAYKDQKITPVIVHGYMHSENIMWEINENGDVQNNIGEIVDWHTIFEGSPMFGLARFLSICGSGVVRRQAEVFALDYYLECLIKEFNGDVSKVPYTAEQLKESYNYGFLTQIIGVVGGGIFMMETLKGVTQALSDAYFDEIVLKTLMVCEDGARLMKREMKDVFEKYSF</sequence>
<evidence type="ECO:0000313" key="2">
    <source>
        <dbReference type="WBParaSite" id="ES5_v2.g13780.t1"/>
    </source>
</evidence>
<protein>
    <submittedName>
        <fullName evidence="2">CHK kinase-like domain-containing protein</fullName>
    </submittedName>
</protein>